<organism evidence="2 3">
    <name type="scientific">Paenibacillus cookii</name>
    <dbReference type="NCBI Taxonomy" id="157839"/>
    <lineage>
        <taxon>Bacteria</taxon>
        <taxon>Bacillati</taxon>
        <taxon>Bacillota</taxon>
        <taxon>Bacilli</taxon>
        <taxon>Bacillales</taxon>
        <taxon>Paenibacillaceae</taxon>
        <taxon>Paenibacillus</taxon>
    </lineage>
</organism>
<keyword evidence="3" id="KW-1185">Reference proteome</keyword>
<dbReference type="Gene3D" id="1.20.120.450">
    <property type="entry name" value="dinb family like domain"/>
    <property type="match status" value="1"/>
</dbReference>
<gene>
    <name evidence="2" type="ORF">J21TS3_09960</name>
</gene>
<sequence length="153" mass="17297">MRDAYLFALMEKNRNTIISKVEQLPEDKRTLVPQGFNNNIHWQLGHLLTVTSGILFRFAGKDAVVPENYQSFFGNGTKPADWNGEPPAWDTLVQELTAQCKLVADTFEGKLDEPLAVKENFAKAETVREAFVVNLGHENYHYGMINAMLRVLA</sequence>
<evidence type="ECO:0000313" key="2">
    <source>
        <dbReference type="EMBL" id="GIO66175.1"/>
    </source>
</evidence>
<name>A0ABQ4LSG5_9BACL</name>
<evidence type="ECO:0000313" key="3">
    <source>
        <dbReference type="Proteomes" id="UP000680638"/>
    </source>
</evidence>
<dbReference type="SUPFAM" id="SSF109854">
    <property type="entry name" value="DinB/YfiT-like putative metalloenzymes"/>
    <property type="match status" value="1"/>
</dbReference>
<reference evidence="2 3" key="1">
    <citation type="submission" date="2021-03" db="EMBL/GenBank/DDBJ databases">
        <title>Antimicrobial resistance genes in bacteria isolated from Japanese honey, and their potential for conferring macrolide and lincosamide resistance in the American foulbrood pathogen Paenibacillus larvae.</title>
        <authorList>
            <person name="Okamoto M."/>
            <person name="Kumagai M."/>
            <person name="Kanamori H."/>
            <person name="Takamatsu D."/>
        </authorList>
    </citation>
    <scope>NUCLEOTIDE SEQUENCE [LARGE SCALE GENOMIC DNA]</scope>
    <source>
        <strain evidence="2 3">J21TS3</strain>
    </source>
</reference>
<dbReference type="RefSeq" id="WP_036713548.1">
    <property type="nucleotide sequence ID" value="NZ_BORW01000003.1"/>
</dbReference>
<dbReference type="InterPro" id="IPR034660">
    <property type="entry name" value="DinB/YfiT-like"/>
</dbReference>
<protein>
    <submittedName>
        <fullName evidence="2">Formate dehydrogenase</fullName>
    </submittedName>
</protein>
<dbReference type="EMBL" id="BORW01000003">
    <property type="protein sequence ID" value="GIO66175.1"/>
    <property type="molecule type" value="Genomic_DNA"/>
</dbReference>
<dbReference type="InterPro" id="IPR024775">
    <property type="entry name" value="DinB-like"/>
</dbReference>
<feature type="domain" description="DinB-like" evidence="1">
    <location>
        <begin position="11"/>
        <end position="145"/>
    </location>
</feature>
<dbReference type="Proteomes" id="UP000680638">
    <property type="component" value="Unassembled WGS sequence"/>
</dbReference>
<comment type="caution">
    <text evidence="2">The sequence shown here is derived from an EMBL/GenBank/DDBJ whole genome shotgun (WGS) entry which is preliminary data.</text>
</comment>
<evidence type="ECO:0000259" key="1">
    <source>
        <dbReference type="Pfam" id="PF12867"/>
    </source>
</evidence>
<dbReference type="Pfam" id="PF12867">
    <property type="entry name" value="DinB_2"/>
    <property type="match status" value="1"/>
</dbReference>
<accession>A0ABQ4LSG5</accession>
<proteinExistence type="predicted"/>